<comment type="caution">
    <text evidence="4">The sequence shown here is derived from an EMBL/GenBank/DDBJ whole genome shotgun (WGS) entry which is preliminary data.</text>
</comment>
<keyword evidence="2" id="KW-0175">Coiled coil</keyword>
<dbReference type="PANTHER" id="PTHR21666">
    <property type="entry name" value="PEPTIDASE-RELATED"/>
    <property type="match status" value="1"/>
</dbReference>
<dbReference type="InterPro" id="IPR011055">
    <property type="entry name" value="Dup_hybrid_motif"/>
</dbReference>
<keyword evidence="1" id="KW-0732">Signal</keyword>
<dbReference type="Gene3D" id="6.10.250.3150">
    <property type="match status" value="1"/>
</dbReference>
<evidence type="ECO:0000256" key="1">
    <source>
        <dbReference type="ARBA" id="ARBA00022729"/>
    </source>
</evidence>
<reference evidence="4" key="1">
    <citation type="journal article" date="2020" name="mSystems">
        <title>Genome- and Community-Level Interaction Insights into Carbon Utilization and Element Cycling Functions of Hydrothermarchaeota in Hydrothermal Sediment.</title>
        <authorList>
            <person name="Zhou Z."/>
            <person name="Liu Y."/>
            <person name="Xu W."/>
            <person name="Pan J."/>
            <person name="Luo Z.H."/>
            <person name="Li M."/>
        </authorList>
    </citation>
    <scope>NUCLEOTIDE SEQUENCE [LARGE SCALE GENOMIC DNA]</scope>
    <source>
        <strain evidence="4">SpSt-70</strain>
    </source>
</reference>
<dbReference type="FunFam" id="2.70.70.10:FF:000006">
    <property type="entry name" value="M23 family peptidase"/>
    <property type="match status" value="1"/>
</dbReference>
<evidence type="ECO:0000259" key="3">
    <source>
        <dbReference type="Pfam" id="PF01551"/>
    </source>
</evidence>
<dbReference type="SUPFAM" id="SSF57997">
    <property type="entry name" value="Tropomyosin"/>
    <property type="match status" value="1"/>
</dbReference>
<accession>A0A7V3ZH88</accession>
<dbReference type="Gene3D" id="2.70.70.10">
    <property type="entry name" value="Glucose Permease (Domain IIA)"/>
    <property type="match status" value="1"/>
</dbReference>
<dbReference type="SUPFAM" id="SSF51261">
    <property type="entry name" value="Duplicated hybrid motif"/>
    <property type="match status" value="1"/>
</dbReference>
<name>A0A7V3ZH88_DICTH</name>
<dbReference type="PANTHER" id="PTHR21666:SF289">
    <property type="entry name" value="L-ALA--D-GLU ENDOPEPTIDASE"/>
    <property type="match status" value="1"/>
</dbReference>
<dbReference type="InterPro" id="IPR050570">
    <property type="entry name" value="Cell_wall_metabolism_enzyme"/>
</dbReference>
<sequence length="376" mass="42647">MRTLISIILVLTLIIVLVYGADTSSIILQKQKELQQKQKQIQSLKQQIKTLESTEFNVVREISKIDYELDKAERELNVAESRLREAQAKLNVLSTQLNILQRNLKYRSLNFKENLGESYKLLQSKNSFSLIFLNDSFSQIAVPYYLKSLMKLEAGRLNNLNTQCRDIEQTKKKWEEEKRKVEALVRSIAEKKAYIERKKNEKLAYLEKIRTQKRYQQQVVATLERESKEIEQMIRKLASSNIQKAQKGRLSWPVIGSITSGFGMRRHPILGGAPLFHTGVDIAASYGTPVRAAASGRIIFAGWYGGYGNMVIIDHGGKISTVYGHLSKIVVRVGEEIAEGDIIGYVGTTGLSTGPHLHFEVRVNGDPVDPLSWLIR</sequence>
<feature type="coiled-coil region" evidence="2">
    <location>
        <begin position="157"/>
        <end position="191"/>
    </location>
</feature>
<dbReference type="EMBL" id="DTDV01000005">
    <property type="protein sequence ID" value="HGK22949.1"/>
    <property type="molecule type" value="Genomic_DNA"/>
</dbReference>
<dbReference type="CDD" id="cd12797">
    <property type="entry name" value="M23_peptidase"/>
    <property type="match status" value="1"/>
</dbReference>
<evidence type="ECO:0000256" key="2">
    <source>
        <dbReference type="SAM" id="Coils"/>
    </source>
</evidence>
<evidence type="ECO:0000313" key="4">
    <source>
        <dbReference type="EMBL" id="HGK22949.1"/>
    </source>
</evidence>
<protein>
    <submittedName>
        <fullName evidence="4">Peptidase M23</fullName>
    </submittedName>
</protein>
<dbReference type="GO" id="GO:0004222">
    <property type="term" value="F:metalloendopeptidase activity"/>
    <property type="evidence" value="ECO:0007669"/>
    <property type="project" value="TreeGrafter"/>
</dbReference>
<feature type="domain" description="M23ase beta-sheet core" evidence="3">
    <location>
        <begin position="276"/>
        <end position="370"/>
    </location>
</feature>
<dbReference type="Pfam" id="PF01551">
    <property type="entry name" value="Peptidase_M23"/>
    <property type="match status" value="1"/>
</dbReference>
<feature type="coiled-coil region" evidence="2">
    <location>
        <begin position="27"/>
        <end position="103"/>
    </location>
</feature>
<gene>
    <name evidence="4" type="ORF">ENU78_00630</name>
</gene>
<proteinExistence type="predicted"/>
<dbReference type="InterPro" id="IPR016047">
    <property type="entry name" value="M23ase_b-sheet_dom"/>
</dbReference>
<dbReference type="AlphaFoldDB" id="A0A7V3ZH88"/>
<organism evidence="4">
    <name type="scientific">Dictyoglomus thermophilum</name>
    <dbReference type="NCBI Taxonomy" id="14"/>
    <lineage>
        <taxon>Bacteria</taxon>
        <taxon>Pseudomonadati</taxon>
        <taxon>Dictyoglomota</taxon>
        <taxon>Dictyoglomia</taxon>
        <taxon>Dictyoglomales</taxon>
        <taxon>Dictyoglomaceae</taxon>
        <taxon>Dictyoglomus</taxon>
    </lineage>
</organism>